<organism evidence="2 3">
    <name type="scientific">Mycolicibacterium aubagnense</name>
    <dbReference type="NCBI Taxonomy" id="319707"/>
    <lineage>
        <taxon>Bacteria</taxon>
        <taxon>Bacillati</taxon>
        <taxon>Actinomycetota</taxon>
        <taxon>Actinomycetes</taxon>
        <taxon>Mycobacteriales</taxon>
        <taxon>Mycobacteriaceae</taxon>
        <taxon>Mycolicibacterium</taxon>
    </lineage>
</organism>
<sequence>MLARSQELTMSLVVPPYPPVRYTADKPEVSATLRRGDESADYDSHGLVQYHYLANQTKTAGDYGLYRVDIAPHGGGPGPHFHRAMSEAFFVLSGTMTLYDGTDWVQAGANDFLYVPPGGVHGFRNGSDAVRAGGSAGGVLRRVRSACRHDRRRTPRVVHQARQLLRRVKPPVRYRACSRARRFPAPKLCTLSHLSLPASNTNIP</sequence>
<dbReference type="Pfam" id="PF07883">
    <property type="entry name" value="Cupin_2"/>
    <property type="match status" value="1"/>
</dbReference>
<dbReference type="EMBL" id="AP022577">
    <property type="protein sequence ID" value="BBX84596.1"/>
    <property type="molecule type" value="Genomic_DNA"/>
</dbReference>
<dbReference type="InterPro" id="IPR013096">
    <property type="entry name" value="Cupin_2"/>
</dbReference>
<feature type="domain" description="Cupin type-2" evidence="1">
    <location>
        <begin position="67"/>
        <end position="129"/>
    </location>
</feature>
<reference evidence="2 3" key="1">
    <citation type="journal article" date="2019" name="Emerg. Microbes Infect.">
        <title>Comprehensive subspecies identification of 175 nontuberculous mycobacteria species based on 7547 genomic profiles.</title>
        <authorList>
            <person name="Matsumoto Y."/>
            <person name="Kinjo T."/>
            <person name="Motooka D."/>
            <person name="Nabeya D."/>
            <person name="Jung N."/>
            <person name="Uechi K."/>
            <person name="Horii T."/>
            <person name="Iida T."/>
            <person name="Fujita J."/>
            <person name="Nakamura S."/>
        </authorList>
    </citation>
    <scope>NUCLEOTIDE SEQUENCE [LARGE SCALE GENOMIC DNA]</scope>
    <source>
        <strain evidence="2 3">JCM 15296</strain>
    </source>
</reference>
<dbReference type="Gene3D" id="2.60.120.10">
    <property type="entry name" value="Jelly Rolls"/>
    <property type="match status" value="1"/>
</dbReference>
<dbReference type="PANTHER" id="PTHR36440:SF1">
    <property type="entry name" value="PUTATIVE (AFU_ORTHOLOGUE AFUA_8G07350)-RELATED"/>
    <property type="match status" value="1"/>
</dbReference>
<name>A0ABM7ICZ1_9MYCO</name>
<dbReference type="InterPro" id="IPR014710">
    <property type="entry name" value="RmlC-like_jellyroll"/>
</dbReference>
<evidence type="ECO:0000313" key="2">
    <source>
        <dbReference type="EMBL" id="BBX84596.1"/>
    </source>
</evidence>
<dbReference type="InterPro" id="IPR011051">
    <property type="entry name" value="RmlC_Cupin_sf"/>
</dbReference>
<gene>
    <name evidence="2" type="ORF">MAUB_24690</name>
</gene>
<evidence type="ECO:0000259" key="1">
    <source>
        <dbReference type="Pfam" id="PF07883"/>
    </source>
</evidence>
<dbReference type="InterPro" id="IPR053146">
    <property type="entry name" value="QDO-like"/>
</dbReference>
<dbReference type="SUPFAM" id="SSF51182">
    <property type="entry name" value="RmlC-like cupins"/>
    <property type="match status" value="1"/>
</dbReference>
<proteinExistence type="predicted"/>
<accession>A0ABM7ICZ1</accession>
<dbReference type="PANTHER" id="PTHR36440">
    <property type="entry name" value="PUTATIVE (AFU_ORTHOLOGUE AFUA_8G07350)-RELATED"/>
    <property type="match status" value="1"/>
</dbReference>
<evidence type="ECO:0000313" key="3">
    <source>
        <dbReference type="Proteomes" id="UP000465609"/>
    </source>
</evidence>
<protein>
    <recommendedName>
        <fullName evidence="1">Cupin type-2 domain-containing protein</fullName>
    </recommendedName>
</protein>
<dbReference type="Proteomes" id="UP000465609">
    <property type="component" value="Chromosome"/>
</dbReference>
<keyword evidence="3" id="KW-1185">Reference proteome</keyword>